<evidence type="ECO:0000256" key="9">
    <source>
        <dbReference type="ARBA" id="ARBA00023172"/>
    </source>
</evidence>
<dbReference type="InterPro" id="IPR039537">
    <property type="entry name" value="Retrotran_Ty1/copia-like"/>
</dbReference>
<keyword evidence="8" id="KW-0548">Nucleotidyltransferase</keyword>
<sequence>MDAGNLNDVWYLPEGRHQPFSIRQAVKRGNIATFNSSCGPVYSMNIRVCAPDSVVESNFAATEEALHGWHERLSHQDKRHVRDVLSRVGISGKCSDTSSFCDGCKFGKSHRKPFHPLRDRTETVGELIDADVNGAMSTNSINGFLYYVVFKDFSRFVRIFFMKEKSEVTSHLDNIFE</sequence>
<accession>A0AAW1LEX5</accession>
<dbReference type="EMBL" id="JASPKY010000121">
    <property type="protein sequence ID" value="KAK9732135.1"/>
    <property type="molecule type" value="Genomic_DNA"/>
</dbReference>
<keyword evidence="9" id="KW-0233">DNA recombination</keyword>
<evidence type="ECO:0000256" key="7">
    <source>
        <dbReference type="ARBA" id="ARBA00022918"/>
    </source>
</evidence>
<keyword evidence="11" id="KW-1185">Reference proteome</keyword>
<evidence type="ECO:0000256" key="2">
    <source>
        <dbReference type="ARBA" id="ARBA00022723"/>
    </source>
</evidence>
<keyword evidence="8" id="KW-0808">Transferase</keyword>
<keyword evidence="2" id="KW-0479">Metal-binding</keyword>
<proteinExistence type="predicted"/>
<evidence type="ECO:0000256" key="1">
    <source>
        <dbReference type="ARBA" id="ARBA00022722"/>
    </source>
</evidence>
<dbReference type="GO" id="GO:0004519">
    <property type="term" value="F:endonuclease activity"/>
    <property type="evidence" value="ECO:0007669"/>
    <property type="project" value="UniProtKB-KW"/>
</dbReference>
<protein>
    <recommendedName>
        <fullName evidence="12">GAG-pre-integrase domain-containing protein</fullName>
    </recommendedName>
</protein>
<evidence type="ECO:0008006" key="12">
    <source>
        <dbReference type="Google" id="ProtNLM"/>
    </source>
</evidence>
<evidence type="ECO:0000313" key="11">
    <source>
        <dbReference type="Proteomes" id="UP001458880"/>
    </source>
</evidence>
<dbReference type="GO" id="GO:0015074">
    <property type="term" value="P:DNA integration"/>
    <property type="evidence" value="ECO:0007669"/>
    <property type="project" value="UniProtKB-KW"/>
</dbReference>
<dbReference type="PANTHER" id="PTHR42648">
    <property type="entry name" value="TRANSPOSASE, PUTATIVE-RELATED"/>
    <property type="match status" value="1"/>
</dbReference>
<keyword evidence="3" id="KW-0255">Endonuclease</keyword>
<dbReference type="GO" id="GO:0006310">
    <property type="term" value="P:DNA recombination"/>
    <property type="evidence" value="ECO:0007669"/>
    <property type="project" value="UniProtKB-KW"/>
</dbReference>
<keyword evidence="7" id="KW-0695">RNA-directed DNA polymerase</keyword>
<keyword evidence="8" id="KW-0239">DNA-directed DNA polymerase</keyword>
<dbReference type="GO" id="GO:0016787">
    <property type="term" value="F:hydrolase activity"/>
    <property type="evidence" value="ECO:0007669"/>
    <property type="project" value="UniProtKB-KW"/>
</dbReference>
<evidence type="ECO:0000313" key="10">
    <source>
        <dbReference type="EMBL" id="KAK9732135.1"/>
    </source>
</evidence>
<keyword evidence="6" id="KW-0229">DNA integration</keyword>
<dbReference type="GO" id="GO:0003964">
    <property type="term" value="F:RNA-directed DNA polymerase activity"/>
    <property type="evidence" value="ECO:0007669"/>
    <property type="project" value="UniProtKB-KW"/>
</dbReference>
<organism evidence="10 11">
    <name type="scientific">Popillia japonica</name>
    <name type="common">Japanese beetle</name>
    <dbReference type="NCBI Taxonomy" id="7064"/>
    <lineage>
        <taxon>Eukaryota</taxon>
        <taxon>Metazoa</taxon>
        <taxon>Ecdysozoa</taxon>
        <taxon>Arthropoda</taxon>
        <taxon>Hexapoda</taxon>
        <taxon>Insecta</taxon>
        <taxon>Pterygota</taxon>
        <taxon>Neoptera</taxon>
        <taxon>Endopterygota</taxon>
        <taxon>Coleoptera</taxon>
        <taxon>Polyphaga</taxon>
        <taxon>Scarabaeiformia</taxon>
        <taxon>Scarabaeidae</taxon>
        <taxon>Rutelinae</taxon>
        <taxon>Popillia</taxon>
    </lineage>
</organism>
<comment type="caution">
    <text evidence="10">The sequence shown here is derived from an EMBL/GenBank/DDBJ whole genome shotgun (WGS) entry which is preliminary data.</text>
</comment>
<evidence type="ECO:0000256" key="5">
    <source>
        <dbReference type="ARBA" id="ARBA00022842"/>
    </source>
</evidence>
<dbReference type="AlphaFoldDB" id="A0AAW1LEX5"/>
<keyword evidence="5" id="KW-0460">Magnesium</keyword>
<keyword evidence="4" id="KW-0378">Hydrolase</keyword>
<evidence type="ECO:0000256" key="6">
    <source>
        <dbReference type="ARBA" id="ARBA00022908"/>
    </source>
</evidence>
<evidence type="ECO:0000256" key="8">
    <source>
        <dbReference type="ARBA" id="ARBA00022932"/>
    </source>
</evidence>
<dbReference type="GO" id="GO:0046872">
    <property type="term" value="F:metal ion binding"/>
    <property type="evidence" value="ECO:0007669"/>
    <property type="project" value="UniProtKB-KW"/>
</dbReference>
<dbReference type="GO" id="GO:0003887">
    <property type="term" value="F:DNA-directed DNA polymerase activity"/>
    <property type="evidence" value="ECO:0007669"/>
    <property type="project" value="UniProtKB-KW"/>
</dbReference>
<keyword evidence="1" id="KW-0540">Nuclease</keyword>
<gene>
    <name evidence="10" type="ORF">QE152_g12983</name>
</gene>
<name>A0AAW1LEX5_POPJA</name>
<evidence type="ECO:0000256" key="3">
    <source>
        <dbReference type="ARBA" id="ARBA00022759"/>
    </source>
</evidence>
<reference evidence="10 11" key="1">
    <citation type="journal article" date="2024" name="BMC Genomics">
        <title>De novo assembly and annotation of Popillia japonica's genome with initial clues to its potential as an invasive pest.</title>
        <authorList>
            <person name="Cucini C."/>
            <person name="Boschi S."/>
            <person name="Funari R."/>
            <person name="Cardaioli E."/>
            <person name="Iannotti N."/>
            <person name="Marturano G."/>
            <person name="Paoli F."/>
            <person name="Bruttini M."/>
            <person name="Carapelli A."/>
            <person name="Frati F."/>
            <person name="Nardi F."/>
        </authorList>
    </citation>
    <scope>NUCLEOTIDE SEQUENCE [LARGE SCALE GENOMIC DNA]</scope>
    <source>
        <strain evidence="10">DMR45628</strain>
    </source>
</reference>
<dbReference type="PANTHER" id="PTHR42648:SF11">
    <property type="entry name" value="TRANSPOSON TY4-P GAG-POL POLYPROTEIN"/>
    <property type="match status" value="1"/>
</dbReference>
<dbReference type="Proteomes" id="UP001458880">
    <property type="component" value="Unassembled WGS sequence"/>
</dbReference>
<evidence type="ECO:0000256" key="4">
    <source>
        <dbReference type="ARBA" id="ARBA00022801"/>
    </source>
</evidence>